<comment type="caution">
    <text evidence="2">The sequence shown here is derived from an EMBL/GenBank/DDBJ whole genome shotgun (WGS) entry which is preliminary data.</text>
</comment>
<accession>A0A834XFD5</accession>
<feature type="region of interest" description="Disordered" evidence="1">
    <location>
        <begin position="1"/>
        <end position="50"/>
    </location>
</feature>
<proteinExistence type="predicted"/>
<sequence length="193" mass="21477">MDECFKSEETQPSKPPTSESGDYAGHVALEGATQGDHEEQKRRRKIRRHPLKASQEDITIEIVQWVRLGVGASGPASATSILFEIEDFLHIIIIPVITLNAPCPRHKQLPFCVRNFKDDFGAADDSSDDRSRSLLELTTWTSPHRKIGYRSQINHTPMLLRITTTLASSTRYGAPTDSSAQSRTFRPPPGNAP</sequence>
<dbReference type="Proteomes" id="UP000634136">
    <property type="component" value="Unassembled WGS sequence"/>
</dbReference>
<dbReference type="EMBL" id="JAAIUW010000001">
    <property type="protein sequence ID" value="KAF7844435.1"/>
    <property type="molecule type" value="Genomic_DNA"/>
</dbReference>
<protein>
    <submittedName>
        <fullName evidence="2">Uncharacterized protein</fullName>
    </submittedName>
</protein>
<feature type="compositionally biased region" description="Basic and acidic residues" evidence="1">
    <location>
        <begin position="1"/>
        <end position="11"/>
    </location>
</feature>
<gene>
    <name evidence="2" type="ORF">G2W53_001340</name>
</gene>
<keyword evidence="3" id="KW-1185">Reference proteome</keyword>
<evidence type="ECO:0000313" key="2">
    <source>
        <dbReference type="EMBL" id="KAF7844435.1"/>
    </source>
</evidence>
<reference evidence="2" key="1">
    <citation type="submission" date="2020-09" db="EMBL/GenBank/DDBJ databases">
        <title>Genome-Enabled Discovery of Anthraquinone Biosynthesis in Senna tora.</title>
        <authorList>
            <person name="Kang S.-H."/>
            <person name="Pandey R.P."/>
            <person name="Lee C.-M."/>
            <person name="Sim J.-S."/>
            <person name="Jeong J.-T."/>
            <person name="Choi B.-S."/>
            <person name="Jung M."/>
            <person name="Ginzburg D."/>
            <person name="Zhao K."/>
            <person name="Won S.Y."/>
            <person name="Oh T.-J."/>
            <person name="Yu Y."/>
            <person name="Kim N.-H."/>
            <person name="Lee O.R."/>
            <person name="Lee T.-H."/>
            <person name="Bashyal P."/>
            <person name="Kim T.-S."/>
            <person name="Lee W.-H."/>
            <person name="Kawkins C."/>
            <person name="Kim C.-K."/>
            <person name="Kim J.S."/>
            <person name="Ahn B.O."/>
            <person name="Rhee S.Y."/>
            <person name="Sohng J.K."/>
        </authorList>
    </citation>
    <scope>NUCLEOTIDE SEQUENCE</scope>
    <source>
        <tissue evidence="2">Leaf</tissue>
    </source>
</reference>
<feature type="region of interest" description="Disordered" evidence="1">
    <location>
        <begin position="170"/>
        <end position="193"/>
    </location>
</feature>
<organism evidence="2 3">
    <name type="scientific">Senna tora</name>
    <dbReference type="NCBI Taxonomy" id="362788"/>
    <lineage>
        <taxon>Eukaryota</taxon>
        <taxon>Viridiplantae</taxon>
        <taxon>Streptophyta</taxon>
        <taxon>Embryophyta</taxon>
        <taxon>Tracheophyta</taxon>
        <taxon>Spermatophyta</taxon>
        <taxon>Magnoliopsida</taxon>
        <taxon>eudicotyledons</taxon>
        <taxon>Gunneridae</taxon>
        <taxon>Pentapetalae</taxon>
        <taxon>rosids</taxon>
        <taxon>fabids</taxon>
        <taxon>Fabales</taxon>
        <taxon>Fabaceae</taxon>
        <taxon>Caesalpinioideae</taxon>
        <taxon>Cassia clade</taxon>
        <taxon>Senna</taxon>
    </lineage>
</organism>
<evidence type="ECO:0000313" key="3">
    <source>
        <dbReference type="Proteomes" id="UP000634136"/>
    </source>
</evidence>
<dbReference type="AlphaFoldDB" id="A0A834XFD5"/>
<feature type="compositionally biased region" description="Polar residues" evidence="1">
    <location>
        <begin position="170"/>
        <end position="184"/>
    </location>
</feature>
<name>A0A834XFD5_9FABA</name>
<evidence type="ECO:0000256" key="1">
    <source>
        <dbReference type="SAM" id="MobiDB-lite"/>
    </source>
</evidence>